<dbReference type="PANTHER" id="PTHR30349:SF64">
    <property type="entry name" value="PROPHAGE INTEGRASE INTD-RELATED"/>
    <property type="match status" value="1"/>
</dbReference>
<evidence type="ECO:0000256" key="3">
    <source>
        <dbReference type="ARBA" id="ARBA00023172"/>
    </source>
</evidence>
<dbReference type="Pfam" id="PF00589">
    <property type="entry name" value="Phage_integrase"/>
    <property type="match status" value="1"/>
</dbReference>
<keyword evidence="3" id="KW-0233">DNA recombination</keyword>
<dbReference type="AlphaFoldDB" id="A0A1R4IGR4"/>
<sequence length="309" mass="36187">MTKKKESRQYFHKYFEEWIELYKVGAIREVTLRKYYMSLQRVIELAPNLKLSELDRRRYQLLLNEYALTHEKQTTMDFHHQLKGAILDAVDDGLIHTNPTRKIIIKGKLPKKKKNKFLNQFEVQALLKQLNLSEQINWDWFLLLVTKTGLRFSEALALTPNDFDFSSQKITINKTWNYKHTQGGFQSTKNESSKRKIQLDWQTSMQFSQLIRNLEPDQLIFVKGRVFNSTVNNRLKVLCQKAGVSIITVHGLRHTHASLLLFANVSIASVAKRLGHSSMTTTQETYLHIINELENQDNDKIMRHLAMLI</sequence>
<evidence type="ECO:0000259" key="4">
    <source>
        <dbReference type="PROSITE" id="PS51898"/>
    </source>
</evidence>
<proteinExistence type="inferred from homology"/>
<dbReference type="InterPro" id="IPR050090">
    <property type="entry name" value="Tyrosine_recombinase_XerCD"/>
</dbReference>
<dbReference type="InterPro" id="IPR013762">
    <property type="entry name" value="Integrase-like_cat_sf"/>
</dbReference>
<evidence type="ECO:0000256" key="1">
    <source>
        <dbReference type="ARBA" id="ARBA00008857"/>
    </source>
</evidence>
<protein>
    <submittedName>
        <fullName evidence="5">Integrase</fullName>
    </submittedName>
</protein>
<evidence type="ECO:0000313" key="5">
    <source>
        <dbReference type="EMBL" id="SJN18991.1"/>
    </source>
</evidence>
<dbReference type="InterPro" id="IPR011010">
    <property type="entry name" value="DNA_brk_join_enz"/>
</dbReference>
<keyword evidence="2" id="KW-0238">DNA-binding</keyword>
<dbReference type="GO" id="GO:0003677">
    <property type="term" value="F:DNA binding"/>
    <property type="evidence" value="ECO:0007669"/>
    <property type="project" value="UniProtKB-KW"/>
</dbReference>
<gene>
    <name evidence="5" type="ORF">FM115_01055</name>
</gene>
<dbReference type="CDD" id="cd01189">
    <property type="entry name" value="INT_ICEBs1_C_like"/>
    <property type="match status" value="1"/>
</dbReference>
<dbReference type="Gene3D" id="1.10.150.130">
    <property type="match status" value="1"/>
</dbReference>
<dbReference type="EMBL" id="FUKW01000018">
    <property type="protein sequence ID" value="SJN18991.1"/>
    <property type="molecule type" value="Genomic_DNA"/>
</dbReference>
<organism evidence="5 6">
    <name type="scientific">Marinilactibacillus psychrotolerans 42ea</name>
    <dbReference type="NCBI Taxonomy" id="1255609"/>
    <lineage>
        <taxon>Bacteria</taxon>
        <taxon>Bacillati</taxon>
        <taxon>Bacillota</taxon>
        <taxon>Bacilli</taxon>
        <taxon>Lactobacillales</taxon>
        <taxon>Carnobacteriaceae</taxon>
        <taxon>Marinilactibacillus</taxon>
    </lineage>
</organism>
<dbReference type="RefSeq" id="WP_087057013.1">
    <property type="nucleotide sequence ID" value="NZ_FUKW01000018.1"/>
</dbReference>
<dbReference type="PROSITE" id="PS51898">
    <property type="entry name" value="TYR_RECOMBINASE"/>
    <property type="match status" value="1"/>
</dbReference>
<dbReference type="InterPro" id="IPR010998">
    <property type="entry name" value="Integrase_recombinase_N"/>
</dbReference>
<dbReference type="SUPFAM" id="SSF56349">
    <property type="entry name" value="DNA breaking-rejoining enzymes"/>
    <property type="match status" value="1"/>
</dbReference>
<reference evidence="5 6" key="1">
    <citation type="submission" date="2017-02" db="EMBL/GenBank/DDBJ databases">
        <authorList>
            <person name="Peterson S.W."/>
        </authorList>
    </citation>
    <scope>NUCLEOTIDE SEQUENCE [LARGE SCALE GENOMIC DNA]</scope>
    <source>
        <strain evidence="5 6">42ea</strain>
    </source>
</reference>
<accession>A0A1R4IGR4</accession>
<evidence type="ECO:0000256" key="2">
    <source>
        <dbReference type="ARBA" id="ARBA00023125"/>
    </source>
</evidence>
<evidence type="ECO:0000313" key="6">
    <source>
        <dbReference type="Proteomes" id="UP000195611"/>
    </source>
</evidence>
<dbReference type="GO" id="GO:0006310">
    <property type="term" value="P:DNA recombination"/>
    <property type="evidence" value="ECO:0007669"/>
    <property type="project" value="UniProtKB-KW"/>
</dbReference>
<dbReference type="PANTHER" id="PTHR30349">
    <property type="entry name" value="PHAGE INTEGRASE-RELATED"/>
    <property type="match status" value="1"/>
</dbReference>
<name>A0A1R4IGR4_9LACT</name>
<dbReference type="Gene3D" id="1.10.443.10">
    <property type="entry name" value="Intergrase catalytic core"/>
    <property type="match status" value="1"/>
</dbReference>
<dbReference type="Proteomes" id="UP000195611">
    <property type="component" value="Unassembled WGS sequence"/>
</dbReference>
<dbReference type="InterPro" id="IPR002104">
    <property type="entry name" value="Integrase_catalytic"/>
</dbReference>
<feature type="domain" description="Tyr recombinase" evidence="4">
    <location>
        <begin position="113"/>
        <end position="303"/>
    </location>
</feature>
<dbReference type="GO" id="GO:0015074">
    <property type="term" value="P:DNA integration"/>
    <property type="evidence" value="ECO:0007669"/>
    <property type="project" value="InterPro"/>
</dbReference>
<comment type="similarity">
    <text evidence="1">Belongs to the 'phage' integrase family.</text>
</comment>